<evidence type="ECO:0000313" key="2">
    <source>
        <dbReference type="EMBL" id="OGE80208.1"/>
    </source>
</evidence>
<dbReference type="Pfam" id="PF00535">
    <property type="entry name" value="Glycos_transf_2"/>
    <property type="match status" value="1"/>
</dbReference>
<reference evidence="2 3" key="1">
    <citation type="journal article" date="2016" name="Nat. Commun.">
        <title>Thousands of microbial genomes shed light on interconnected biogeochemical processes in an aquifer system.</title>
        <authorList>
            <person name="Anantharaman K."/>
            <person name="Brown C.T."/>
            <person name="Hug L.A."/>
            <person name="Sharon I."/>
            <person name="Castelle C.J."/>
            <person name="Probst A.J."/>
            <person name="Thomas B.C."/>
            <person name="Singh A."/>
            <person name="Wilkins M.J."/>
            <person name="Karaoz U."/>
            <person name="Brodie E.L."/>
            <person name="Williams K.H."/>
            <person name="Hubbard S.S."/>
            <person name="Banfield J.F."/>
        </authorList>
    </citation>
    <scope>NUCLEOTIDE SEQUENCE [LARGE SCALE GENOMIC DNA]</scope>
</reference>
<gene>
    <name evidence="2" type="ORF">A2826_01685</name>
</gene>
<protein>
    <recommendedName>
        <fullName evidence="1">Glycosyltransferase 2-like domain-containing protein</fullName>
    </recommendedName>
</protein>
<dbReference type="PANTHER" id="PTHR43179">
    <property type="entry name" value="RHAMNOSYLTRANSFERASE WBBL"/>
    <property type="match status" value="1"/>
</dbReference>
<dbReference type="PANTHER" id="PTHR43179:SF7">
    <property type="entry name" value="RHAMNOSYLTRANSFERASE WBBL"/>
    <property type="match status" value="1"/>
</dbReference>
<evidence type="ECO:0000259" key="1">
    <source>
        <dbReference type="Pfam" id="PF00535"/>
    </source>
</evidence>
<dbReference type="Proteomes" id="UP000177912">
    <property type="component" value="Unassembled WGS sequence"/>
</dbReference>
<dbReference type="InterPro" id="IPR001173">
    <property type="entry name" value="Glyco_trans_2-like"/>
</dbReference>
<accession>A0A1F5NRF0</accession>
<dbReference type="AlphaFoldDB" id="A0A1F5NRF0"/>
<proteinExistence type="predicted"/>
<feature type="domain" description="Glycosyltransferase 2-like" evidence="1">
    <location>
        <begin position="5"/>
        <end position="127"/>
    </location>
</feature>
<dbReference type="STRING" id="1817822.A2826_01685"/>
<dbReference type="SUPFAM" id="SSF53448">
    <property type="entry name" value="Nucleotide-diphospho-sugar transferases"/>
    <property type="match status" value="1"/>
</dbReference>
<comment type="caution">
    <text evidence="2">The sequence shown here is derived from an EMBL/GenBank/DDBJ whole genome shotgun (WGS) entry which is preliminary data.</text>
</comment>
<sequence length="296" mass="33982">MDLEVVIVNYNTKERLEACLQSVFKSTNKYTFGVSVVDNASTDGSQGLVKNFITEGHKSLKFFELDQNRGFTGGNNVALKETSADFVLLLNPDTVVLENTFEVVLDYMKSNPDVGIAGCKVLKPEGSLDLACRRKFPDPVNSFFRVTGLSLLFPKNRIISGYNLTHLPVNEVTEVDSVMGAFLMINREVMNKIGLLDERFFMYGEDLDWCWRVKEAGYKVMYYPKTSIVHYKGSASKKASTRSLYEFHRAMALFFDKHYKNKYLFLTRRLVYLGIWTRFAILYSINFFRKEKVVSK</sequence>
<dbReference type="CDD" id="cd04186">
    <property type="entry name" value="GT_2_like_c"/>
    <property type="match status" value="1"/>
</dbReference>
<dbReference type="Gene3D" id="3.90.550.10">
    <property type="entry name" value="Spore Coat Polysaccharide Biosynthesis Protein SpsA, Chain A"/>
    <property type="match status" value="1"/>
</dbReference>
<dbReference type="InterPro" id="IPR029044">
    <property type="entry name" value="Nucleotide-diphossugar_trans"/>
</dbReference>
<evidence type="ECO:0000313" key="3">
    <source>
        <dbReference type="Proteomes" id="UP000177912"/>
    </source>
</evidence>
<name>A0A1F5NRF0_9BACT</name>
<organism evidence="2 3">
    <name type="scientific">Candidatus Doudnabacteria bacterium RIFCSPHIGHO2_01_FULL_43_23</name>
    <dbReference type="NCBI Taxonomy" id="1817822"/>
    <lineage>
        <taxon>Bacteria</taxon>
        <taxon>Candidatus Doudnaibacteriota</taxon>
    </lineage>
</organism>
<dbReference type="EMBL" id="MFEI01000038">
    <property type="protein sequence ID" value="OGE80208.1"/>
    <property type="molecule type" value="Genomic_DNA"/>
</dbReference>